<dbReference type="EMBL" id="JAIWYP010000014">
    <property type="protein sequence ID" value="KAH3713121.1"/>
    <property type="molecule type" value="Genomic_DNA"/>
</dbReference>
<evidence type="ECO:0000313" key="3">
    <source>
        <dbReference type="Proteomes" id="UP000828390"/>
    </source>
</evidence>
<organism evidence="2 3">
    <name type="scientific">Dreissena polymorpha</name>
    <name type="common">Zebra mussel</name>
    <name type="synonym">Mytilus polymorpha</name>
    <dbReference type="NCBI Taxonomy" id="45954"/>
    <lineage>
        <taxon>Eukaryota</taxon>
        <taxon>Metazoa</taxon>
        <taxon>Spiralia</taxon>
        <taxon>Lophotrochozoa</taxon>
        <taxon>Mollusca</taxon>
        <taxon>Bivalvia</taxon>
        <taxon>Autobranchia</taxon>
        <taxon>Heteroconchia</taxon>
        <taxon>Euheterodonta</taxon>
        <taxon>Imparidentia</taxon>
        <taxon>Neoheterodontei</taxon>
        <taxon>Myida</taxon>
        <taxon>Dreissenoidea</taxon>
        <taxon>Dreissenidae</taxon>
        <taxon>Dreissena</taxon>
    </lineage>
</organism>
<protein>
    <submittedName>
        <fullName evidence="2">Uncharacterized protein</fullName>
    </submittedName>
</protein>
<feature type="compositionally biased region" description="Basic and acidic residues" evidence="1">
    <location>
        <begin position="103"/>
        <end position="119"/>
    </location>
</feature>
<proteinExistence type="predicted"/>
<comment type="caution">
    <text evidence="2">The sequence shown here is derived from an EMBL/GenBank/DDBJ whole genome shotgun (WGS) entry which is preliminary data.</text>
</comment>
<evidence type="ECO:0000256" key="1">
    <source>
        <dbReference type="SAM" id="MobiDB-lite"/>
    </source>
</evidence>
<accession>A0A9D4BY30</accession>
<name>A0A9D4BY30_DREPO</name>
<keyword evidence="3" id="KW-1185">Reference proteome</keyword>
<feature type="region of interest" description="Disordered" evidence="1">
    <location>
        <begin position="190"/>
        <end position="234"/>
    </location>
</feature>
<gene>
    <name evidence="2" type="ORF">DPMN_072888</name>
</gene>
<dbReference type="AlphaFoldDB" id="A0A9D4BY30"/>
<feature type="compositionally biased region" description="Low complexity" evidence="1">
    <location>
        <begin position="67"/>
        <end position="83"/>
    </location>
</feature>
<dbReference type="Proteomes" id="UP000828390">
    <property type="component" value="Unassembled WGS sequence"/>
</dbReference>
<feature type="compositionally biased region" description="Polar residues" evidence="1">
    <location>
        <begin position="84"/>
        <end position="102"/>
    </location>
</feature>
<evidence type="ECO:0000313" key="2">
    <source>
        <dbReference type="EMBL" id="KAH3713121.1"/>
    </source>
</evidence>
<reference evidence="2" key="2">
    <citation type="submission" date="2020-11" db="EMBL/GenBank/DDBJ databases">
        <authorList>
            <person name="McCartney M.A."/>
            <person name="Auch B."/>
            <person name="Kono T."/>
            <person name="Mallez S."/>
            <person name="Becker A."/>
            <person name="Gohl D.M."/>
            <person name="Silverstein K.A.T."/>
            <person name="Koren S."/>
            <person name="Bechman K.B."/>
            <person name="Herman A."/>
            <person name="Abrahante J.E."/>
            <person name="Garbe J."/>
        </authorList>
    </citation>
    <scope>NUCLEOTIDE SEQUENCE</scope>
    <source>
        <strain evidence="2">Duluth1</strain>
        <tissue evidence="2">Whole animal</tissue>
    </source>
</reference>
<feature type="region of interest" description="Disordered" evidence="1">
    <location>
        <begin position="46"/>
        <end position="120"/>
    </location>
</feature>
<reference evidence="2" key="1">
    <citation type="journal article" date="2019" name="bioRxiv">
        <title>The Genome of the Zebra Mussel, Dreissena polymorpha: A Resource for Invasive Species Research.</title>
        <authorList>
            <person name="McCartney M.A."/>
            <person name="Auch B."/>
            <person name="Kono T."/>
            <person name="Mallez S."/>
            <person name="Zhang Y."/>
            <person name="Obille A."/>
            <person name="Becker A."/>
            <person name="Abrahante J.E."/>
            <person name="Garbe J."/>
            <person name="Badalamenti J.P."/>
            <person name="Herman A."/>
            <person name="Mangelson H."/>
            <person name="Liachko I."/>
            <person name="Sullivan S."/>
            <person name="Sone E.D."/>
            <person name="Koren S."/>
            <person name="Silverstein K.A.T."/>
            <person name="Beckman K.B."/>
            <person name="Gohl D.M."/>
        </authorList>
    </citation>
    <scope>NUCLEOTIDE SEQUENCE</scope>
    <source>
        <strain evidence="2">Duluth1</strain>
        <tissue evidence="2">Whole animal</tissue>
    </source>
</reference>
<sequence>MPFSFSLTHVSVFHPVKFVHCFRGPERTTPSPPSYQNAVQNTSFPFSIPRSINFGHRHNNQSNNAYQPTSSNSSNQRNSPSQSVAPFTSKSESKQFNKYNTSSRHDPNTDTPRHDDGNRVAESYTAGAVLIRKENTNENGRLEIKQEPCALVQNWTEPVENNDTTYSNQEPAAKRVRYNGNVSDLFTHRKDDIAGPTGPNQAGALDGLDNGARSFGLSSAPLQPADCKTEDPAW</sequence>